<feature type="transmembrane region" description="Helical" evidence="1">
    <location>
        <begin position="35"/>
        <end position="57"/>
    </location>
</feature>
<dbReference type="PANTHER" id="PTHR45138">
    <property type="entry name" value="REGULATORY COMPONENTS OF SENSORY TRANSDUCTION SYSTEM"/>
    <property type="match status" value="1"/>
</dbReference>
<name>A0A1M5V4E0_9CLOT</name>
<dbReference type="PROSITE" id="PS50887">
    <property type="entry name" value="GGDEF"/>
    <property type="match status" value="1"/>
</dbReference>
<dbReference type="InterPro" id="IPR050469">
    <property type="entry name" value="Diguanylate_Cyclase"/>
</dbReference>
<dbReference type="EMBL" id="FQXM01000010">
    <property type="protein sequence ID" value="SHH70137.1"/>
    <property type="molecule type" value="Genomic_DNA"/>
</dbReference>
<keyword evidence="1" id="KW-0812">Transmembrane</keyword>
<dbReference type="SMART" id="SM00267">
    <property type="entry name" value="GGDEF"/>
    <property type="match status" value="1"/>
</dbReference>
<dbReference type="GO" id="GO:0052621">
    <property type="term" value="F:diguanylate cyclase activity"/>
    <property type="evidence" value="ECO:0007669"/>
    <property type="project" value="TreeGrafter"/>
</dbReference>
<dbReference type="RefSeq" id="WP_073338361.1">
    <property type="nucleotide sequence ID" value="NZ_FQXM01000010.1"/>
</dbReference>
<sequence length="368" mass="43362">MFNERRMTIEMKGIVFDKETEIDFYRKQIDNIKSYMYPLFIVFSLFYLIVGISDSIALGSNDLIVKIVFIRGSIFLITIILMIILASLQNYKVLKIFFAIYGVLFCLSYLYGAYLFNFLDYYIQCFEVLIIITGIFLIPIDWKSCFAISIAFLLSFFSLGFLMIENVESNRFFITVEYQLIIFLLISILTYRISNFERKKYIYENKISQKTVMDQLLEINDKAKFNMEFRKVFNYYKTHEGNLYVVLFGINEFDNMVGKYGKNIADKVLLEITKLVKKFTRDNDIFARWGKDEFILLLSGMEVDIAMKIAARLNGGIVDYYFSEVGEVSCCFGLASPKENESIEEFFERVERYLYKARRDGKNEVMFR</sequence>
<dbReference type="GO" id="GO:0005886">
    <property type="term" value="C:plasma membrane"/>
    <property type="evidence" value="ECO:0007669"/>
    <property type="project" value="TreeGrafter"/>
</dbReference>
<feature type="transmembrane region" description="Helical" evidence="1">
    <location>
        <begin position="63"/>
        <end position="86"/>
    </location>
</feature>
<reference evidence="3 4" key="1">
    <citation type="submission" date="2016-11" db="EMBL/GenBank/DDBJ databases">
        <authorList>
            <person name="Jaros S."/>
            <person name="Januszkiewicz K."/>
            <person name="Wedrychowicz H."/>
        </authorList>
    </citation>
    <scope>NUCLEOTIDE SEQUENCE [LARGE SCALE GENOMIC DNA]</scope>
    <source>
        <strain evidence="3 4">DSM 8605</strain>
    </source>
</reference>
<dbReference type="InterPro" id="IPR029787">
    <property type="entry name" value="Nucleotide_cyclase"/>
</dbReference>
<evidence type="ECO:0000313" key="3">
    <source>
        <dbReference type="EMBL" id="SHH70137.1"/>
    </source>
</evidence>
<protein>
    <submittedName>
        <fullName evidence="3">Diguanylate cyclase (GGDEF) domain-containing protein</fullName>
    </submittedName>
</protein>
<keyword evidence="1" id="KW-0472">Membrane</keyword>
<evidence type="ECO:0000256" key="1">
    <source>
        <dbReference type="SAM" id="Phobius"/>
    </source>
</evidence>
<dbReference type="InterPro" id="IPR000160">
    <property type="entry name" value="GGDEF_dom"/>
</dbReference>
<dbReference type="SUPFAM" id="SSF55073">
    <property type="entry name" value="Nucleotide cyclase"/>
    <property type="match status" value="1"/>
</dbReference>
<feature type="transmembrane region" description="Helical" evidence="1">
    <location>
        <begin position="93"/>
        <end position="115"/>
    </location>
</feature>
<feature type="transmembrane region" description="Helical" evidence="1">
    <location>
        <begin position="121"/>
        <end position="138"/>
    </location>
</feature>
<dbReference type="InterPro" id="IPR043128">
    <property type="entry name" value="Rev_trsase/Diguanyl_cyclase"/>
</dbReference>
<dbReference type="STRING" id="1121316.SAMN02745207_02073"/>
<dbReference type="NCBIfam" id="TIGR00254">
    <property type="entry name" value="GGDEF"/>
    <property type="match status" value="1"/>
</dbReference>
<evidence type="ECO:0000313" key="4">
    <source>
        <dbReference type="Proteomes" id="UP000184447"/>
    </source>
</evidence>
<dbReference type="AlphaFoldDB" id="A0A1M5V4E0"/>
<dbReference type="Proteomes" id="UP000184447">
    <property type="component" value="Unassembled WGS sequence"/>
</dbReference>
<keyword evidence="4" id="KW-1185">Reference proteome</keyword>
<dbReference type="OrthoDB" id="185601at2"/>
<dbReference type="GO" id="GO:1902201">
    <property type="term" value="P:negative regulation of bacterial-type flagellum-dependent cell motility"/>
    <property type="evidence" value="ECO:0007669"/>
    <property type="project" value="TreeGrafter"/>
</dbReference>
<dbReference type="GO" id="GO:0043709">
    <property type="term" value="P:cell adhesion involved in single-species biofilm formation"/>
    <property type="evidence" value="ECO:0007669"/>
    <property type="project" value="TreeGrafter"/>
</dbReference>
<feature type="domain" description="GGDEF" evidence="2">
    <location>
        <begin position="241"/>
        <end position="368"/>
    </location>
</feature>
<dbReference type="Gene3D" id="3.30.70.270">
    <property type="match status" value="1"/>
</dbReference>
<accession>A0A1M5V4E0</accession>
<keyword evidence="1" id="KW-1133">Transmembrane helix</keyword>
<feature type="transmembrane region" description="Helical" evidence="1">
    <location>
        <begin position="145"/>
        <end position="164"/>
    </location>
</feature>
<organism evidence="3 4">
    <name type="scientific">Clostridium grantii DSM 8605</name>
    <dbReference type="NCBI Taxonomy" id="1121316"/>
    <lineage>
        <taxon>Bacteria</taxon>
        <taxon>Bacillati</taxon>
        <taxon>Bacillota</taxon>
        <taxon>Clostridia</taxon>
        <taxon>Eubacteriales</taxon>
        <taxon>Clostridiaceae</taxon>
        <taxon>Clostridium</taxon>
    </lineage>
</organism>
<dbReference type="Pfam" id="PF00990">
    <property type="entry name" value="GGDEF"/>
    <property type="match status" value="1"/>
</dbReference>
<dbReference type="PANTHER" id="PTHR45138:SF9">
    <property type="entry name" value="DIGUANYLATE CYCLASE DGCM-RELATED"/>
    <property type="match status" value="1"/>
</dbReference>
<dbReference type="CDD" id="cd01949">
    <property type="entry name" value="GGDEF"/>
    <property type="match status" value="1"/>
</dbReference>
<gene>
    <name evidence="3" type="ORF">SAMN02745207_02073</name>
</gene>
<evidence type="ECO:0000259" key="2">
    <source>
        <dbReference type="PROSITE" id="PS50887"/>
    </source>
</evidence>
<feature type="transmembrane region" description="Helical" evidence="1">
    <location>
        <begin position="170"/>
        <end position="191"/>
    </location>
</feature>
<proteinExistence type="predicted"/>